<evidence type="ECO:0000259" key="4">
    <source>
        <dbReference type="Pfam" id="PF01872"/>
    </source>
</evidence>
<keyword evidence="6" id="KW-1185">Reference proteome</keyword>
<dbReference type="InterPro" id="IPR002734">
    <property type="entry name" value="RibDG_C"/>
</dbReference>
<keyword evidence="2" id="KW-0521">NADP</keyword>
<dbReference type="Proteomes" id="UP000664617">
    <property type="component" value="Unassembled WGS sequence"/>
</dbReference>
<proteinExistence type="predicted"/>
<name>A0ABS3I652_9MICO</name>
<comment type="caution">
    <text evidence="5">The sequence shown here is derived from an EMBL/GenBank/DDBJ whole genome shotgun (WGS) entry which is preliminary data.</text>
</comment>
<reference evidence="6" key="2">
    <citation type="submission" date="2023-07" db="EMBL/GenBank/DDBJ databases">
        <title>Myceligenerans salitolerans sp. nov., a halotolerant actinomycete isolated from a salt lake in Xinjiang, China.</title>
        <authorList>
            <person name="Guan T."/>
        </authorList>
    </citation>
    <scope>NUCLEOTIDE SEQUENCE [LARGE SCALE GENOMIC DNA]</scope>
    <source>
        <strain evidence="6">XHU 5031</strain>
    </source>
</reference>
<gene>
    <name evidence="5" type="ORF">J0911_00790</name>
</gene>
<evidence type="ECO:0000256" key="3">
    <source>
        <dbReference type="ARBA" id="ARBA00023002"/>
    </source>
</evidence>
<dbReference type="SUPFAM" id="SSF53597">
    <property type="entry name" value="Dihydrofolate reductase-like"/>
    <property type="match status" value="1"/>
</dbReference>
<evidence type="ECO:0000256" key="1">
    <source>
        <dbReference type="ARBA" id="ARBA00005104"/>
    </source>
</evidence>
<comment type="pathway">
    <text evidence="1">Cofactor biosynthesis; riboflavin biosynthesis.</text>
</comment>
<evidence type="ECO:0000313" key="5">
    <source>
        <dbReference type="EMBL" id="MBO0607562.1"/>
    </source>
</evidence>
<dbReference type="EMBL" id="JAFMPK010000009">
    <property type="protein sequence ID" value="MBO0607562.1"/>
    <property type="molecule type" value="Genomic_DNA"/>
</dbReference>
<dbReference type="InterPro" id="IPR050765">
    <property type="entry name" value="Riboflavin_Biosynth_HTPR"/>
</dbReference>
<accession>A0ABS3I652</accession>
<dbReference type="Gene3D" id="3.40.430.10">
    <property type="entry name" value="Dihydrofolate Reductase, subunit A"/>
    <property type="match status" value="1"/>
</dbReference>
<reference evidence="5 6" key="1">
    <citation type="submission" date="2021-03" db="EMBL/GenBank/DDBJ databases">
        <authorList>
            <person name="Xin L."/>
        </authorList>
    </citation>
    <scope>NUCLEOTIDE SEQUENCE [LARGE SCALE GENOMIC DNA]</scope>
    <source>
        <strain evidence="5 6">XHU 5031</strain>
    </source>
</reference>
<organism evidence="5 6">
    <name type="scientific">Myceligenerans salitolerans</name>
    <dbReference type="NCBI Taxonomy" id="1230528"/>
    <lineage>
        <taxon>Bacteria</taxon>
        <taxon>Bacillati</taxon>
        <taxon>Actinomycetota</taxon>
        <taxon>Actinomycetes</taxon>
        <taxon>Micrococcales</taxon>
        <taxon>Promicromonosporaceae</taxon>
        <taxon>Myceligenerans</taxon>
    </lineage>
</organism>
<sequence length="225" mass="24399">MMQRPHVLLSVAASLDGYIDDTSENRLMLSNDEDFDRVDAVRAGVDAILVGANTIRADNPRLMVRSEERRAKRVADGKPATPTKVTLTTTGDLDPEARFFTTGDNDKIVYTTDQAASDLTARLADGATVVSLGADVTPAALLNDLADRGIERLMVEGGGAIHTMFLTAGLVDELHLVYAPFFVGEQNAPRFVRPGTFPQDANHRMALAETRAIGDCVLLRYLPEN</sequence>
<evidence type="ECO:0000256" key="2">
    <source>
        <dbReference type="ARBA" id="ARBA00022857"/>
    </source>
</evidence>
<dbReference type="InterPro" id="IPR024072">
    <property type="entry name" value="DHFR-like_dom_sf"/>
</dbReference>
<evidence type="ECO:0000313" key="6">
    <source>
        <dbReference type="Proteomes" id="UP000664617"/>
    </source>
</evidence>
<dbReference type="PANTHER" id="PTHR38011">
    <property type="entry name" value="DIHYDROFOLATE REDUCTASE FAMILY PROTEIN (AFU_ORTHOLOGUE AFUA_8G06820)"/>
    <property type="match status" value="1"/>
</dbReference>
<dbReference type="Pfam" id="PF01872">
    <property type="entry name" value="RibD_C"/>
    <property type="match status" value="1"/>
</dbReference>
<dbReference type="RefSeq" id="WP_207273491.1">
    <property type="nucleotide sequence ID" value="NZ_JAFMPK010000009.1"/>
</dbReference>
<keyword evidence="3" id="KW-0560">Oxidoreductase</keyword>
<feature type="domain" description="Bacterial bifunctional deaminase-reductase C-terminal" evidence="4">
    <location>
        <begin position="5"/>
        <end position="218"/>
    </location>
</feature>
<protein>
    <submittedName>
        <fullName evidence="5">Dihydrofolate reductase family protein</fullName>
    </submittedName>
</protein>
<dbReference type="PANTHER" id="PTHR38011:SF7">
    <property type="entry name" value="2,5-DIAMINO-6-RIBOSYLAMINO-4(3H)-PYRIMIDINONE 5'-PHOSPHATE REDUCTASE"/>
    <property type="match status" value="1"/>
</dbReference>